<dbReference type="OrthoDB" id="9801517at2"/>
<reference evidence="11 12" key="1">
    <citation type="submission" date="2016-10" db="EMBL/GenBank/DDBJ databases">
        <authorList>
            <person name="de Groot N.N."/>
        </authorList>
    </citation>
    <scope>NUCLEOTIDE SEQUENCE [LARGE SCALE GENOMIC DNA]</scope>
    <source>
        <strain evidence="11 12">DSM 12272</strain>
    </source>
</reference>
<gene>
    <name evidence="10" type="ORF">H7E68_18940</name>
    <name evidence="11" type="ORF">SAMN04488529_11469</name>
</gene>
<evidence type="ECO:0000256" key="5">
    <source>
        <dbReference type="ARBA" id="ARBA00022946"/>
    </source>
</evidence>
<evidence type="ECO:0000313" key="10">
    <source>
        <dbReference type="EMBL" id="MBB6716767.1"/>
    </source>
</evidence>
<dbReference type="InterPro" id="IPR049427">
    <property type="entry name" value="Acyl-ACP_TE_C"/>
</dbReference>
<comment type="similarity">
    <text evidence="1">Belongs to the acyl-ACP thioesterase family.</text>
</comment>
<dbReference type="EMBL" id="FNJM01000014">
    <property type="protein sequence ID" value="SDP73602.1"/>
    <property type="molecule type" value="Genomic_DNA"/>
</dbReference>
<evidence type="ECO:0000256" key="6">
    <source>
        <dbReference type="ARBA" id="ARBA00023098"/>
    </source>
</evidence>
<dbReference type="SUPFAM" id="SSF54637">
    <property type="entry name" value="Thioesterase/thiol ester dehydrase-isomerase"/>
    <property type="match status" value="2"/>
</dbReference>
<dbReference type="Gene3D" id="3.10.129.10">
    <property type="entry name" value="Hotdog Thioesterase"/>
    <property type="match status" value="1"/>
</dbReference>
<evidence type="ECO:0000313" key="13">
    <source>
        <dbReference type="Proteomes" id="UP000585258"/>
    </source>
</evidence>
<proteinExistence type="inferred from homology"/>
<accession>A0A1H0V4Y0</accession>
<evidence type="ECO:0000313" key="12">
    <source>
        <dbReference type="Proteomes" id="UP000198597"/>
    </source>
</evidence>
<dbReference type="GO" id="GO:0000036">
    <property type="term" value="F:acyl carrier activity"/>
    <property type="evidence" value="ECO:0007669"/>
    <property type="project" value="TreeGrafter"/>
</dbReference>
<sequence>MGKKFSKDYEIHYYEVDYRLQSTITTIVNFMGDIGTEQSEKLGVGMEYLISKNMTWVFYKYDIKVHRYPKYGEKLKMVTEPSGFKKFYATREYTIYDEDENKIVEAQAIFFLINTDKRKAMRVPEDQYVVYGIEGDLGKDFKIDKLEKLEEAMYSKEFKIRYSDIDSNRHVNNTKYIEWAIETLPLELVKDYELKRIKVTFEKECLYGEEVCVSTSTREEVDGTITSIHKIENSSGKKITSLVGEWRKIK</sequence>
<reference evidence="10 13" key="2">
    <citation type="submission" date="2020-08" db="EMBL/GenBank/DDBJ databases">
        <title>Clostridia isolated from Swiss meat.</title>
        <authorList>
            <person name="Wambui J."/>
            <person name="Stevens M.J.A."/>
            <person name="Stephan R."/>
        </authorList>
    </citation>
    <scope>NUCLEOTIDE SEQUENCE [LARGE SCALE GENOMIC DNA]</scope>
    <source>
        <strain evidence="10 13">CM001</strain>
    </source>
</reference>
<dbReference type="AlphaFoldDB" id="A0A1H0V4Y0"/>
<dbReference type="Pfam" id="PF20791">
    <property type="entry name" value="Acyl-ACP_TE_C"/>
    <property type="match status" value="1"/>
</dbReference>
<keyword evidence="4" id="KW-0276">Fatty acid metabolism</keyword>
<dbReference type="STRING" id="94869.SAMN04488529_11469"/>
<dbReference type="RefSeq" id="WP_089972140.1">
    <property type="nucleotide sequence ID" value="NZ_FNJM01000014.1"/>
</dbReference>
<dbReference type="InterPro" id="IPR002864">
    <property type="entry name" value="Acyl-ACP_thioesterase_NHD"/>
</dbReference>
<evidence type="ECO:0000313" key="11">
    <source>
        <dbReference type="EMBL" id="SDP73602.1"/>
    </source>
</evidence>
<dbReference type="PANTHER" id="PTHR31727:SF6">
    <property type="entry name" value="OLEOYL-ACYL CARRIER PROTEIN THIOESTERASE 1, CHLOROPLASTIC"/>
    <property type="match status" value="1"/>
</dbReference>
<dbReference type="Pfam" id="PF01643">
    <property type="entry name" value="Acyl-ACP_TE"/>
    <property type="match status" value="1"/>
</dbReference>
<evidence type="ECO:0000256" key="3">
    <source>
        <dbReference type="ARBA" id="ARBA00022801"/>
    </source>
</evidence>
<protein>
    <submittedName>
        <fullName evidence="11">Acyl-ACP thioesterase</fullName>
    </submittedName>
    <submittedName>
        <fullName evidence="10">Acyl-[acyl-carrier-protein] thioesterase</fullName>
    </submittedName>
</protein>
<dbReference type="CDD" id="cd00586">
    <property type="entry name" value="4HBT"/>
    <property type="match status" value="1"/>
</dbReference>
<dbReference type="EMBL" id="JACKWY010000020">
    <property type="protein sequence ID" value="MBB6716767.1"/>
    <property type="molecule type" value="Genomic_DNA"/>
</dbReference>
<keyword evidence="2" id="KW-0444">Lipid biosynthesis</keyword>
<evidence type="ECO:0000256" key="2">
    <source>
        <dbReference type="ARBA" id="ARBA00022516"/>
    </source>
</evidence>
<dbReference type="PANTHER" id="PTHR31727">
    <property type="entry name" value="OLEOYL-ACYL CARRIER PROTEIN THIOESTERASE 1, CHLOROPLASTIC"/>
    <property type="match status" value="1"/>
</dbReference>
<feature type="domain" description="Acyl-ACP thioesterase-like C-terminal" evidence="9">
    <location>
        <begin position="150"/>
        <end position="248"/>
    </location>
</feature>
<evidence type="ECO:0000256" key="1">
    <source>
        <dbReference type="ARBA" id="ARBA00006500"/>
    </source>
</evidence>
<dbReference type="Proteomes" id="UP000585258">
    <property type="component" value="Unassembled WGS sequence"/>
</dbReference>
<dbReference type="Proteomes" id="UP000198597">
    <property type="component" value="Unassembled WGS sequence"/>
</dbReference>
<keyword evidence="5" id="KW-0809">Transit peptide</keyword>
<evidence type="ECO:0000256" key="7">
    <source>
        <dbReference type="ARBA" id="ARBA00023160"/>
    </source>
</evidence>
<keyword evidence="12" id="KW-1185">Reference proteome</keyword>
<dbReference type="InterPro" id="IPR045023">
    <property type="entry name" value="FATA/B"/>
</dbReference>
<feature type="domain" description="Acyl-ACP thioesterase N-terminal hotdog" evidence="8">
    <location>
        <begin position="2"/>
        <end position="128"/>
    </location>
</feature>
<dbReference type="GO" id="GO:0016297">
    <property type="term" value="F:fatty acyl-[ACP] hydrolase activity"/>
    <property type="evidence" value="ECO:0007669"/>
    <property type="project" value="InterPro"/>
</dbReference>
<evidence type="ECO:0000259" key="9">
    <source>
        <dbReference type="Pfam" id="PF20791"/>
    </source>
</evidence>
<keyword evidence="7" id="KW-0275">Fatty acid biosynthesis</keyword>
<evidence type="ECO:0000256" key="4">
    <source>
        <dbReference type="ARBA" id="ARBA00022832"/>
    </source>
</evidence>
<dbReference type="InterPro" id="IPR029069">
    <property type="entry name" value="HotDog_dom_sf"/>
</dbReference>
<keyword evidence="3" id="KW-0378">Hydrolase</keyword>
<name>A0A1H0V4Y0_9CLOT</name>
<keyword evidence="6" id="KW-0443">Lipid metabolism</keyword>
<evidence type="ECO:0000259" key="8">
    <source>
        <dbReference type="Pfam" id="PF01643"/>
    </source>
</evidence>
<organism evidence="11 12">
    <name type="scientific">Clostridium gasigenes</name>
    <dbReference type="NCBI Taxonomy" id="94869"/>
    <lineage>
        <taxon>Bacteria</taxon>
        <taxon>Bacillati</taxon>
        <taxon>Bacillota</taxon>
        <taxon>Clostridia</taxon>
        <taxon>Eubacteriales</taxon>
        <taxon>Clostridiaceae</taxon>
        <taxon>Clostridium</taxon>
    </lineage>
</organism>